<evidence type="ECO:0000256" key="1">
    <source>
        <dbReference type="ARBA" id="ARBA00000370"/>
    </source>
</evidence>
<comment type="pathway">
    <text evidence="4 10">Carbohydrate degradation; glycolysis; pyruvate from D-glyceraldehyde 3-phosphate: step 3/5.</text>
</comment>
<keyword evidence="7 10" id="KW-0324">Glycolysis</keyword>
<comment type="function">
    <text evidence="3 10">Catalyzes the interconversion of 2-phosphoglycerate and 3-phosphoglycerate.</text>
</comment>
<dbReference type="Pfam" id="PF06415">
    <property type="entry name" value="iPGM_N"/>
    <property type="match status" value="1"/>
</dbReference>
<dbReference type="PIRSF" id="PIRSF001492">
    <property type="entry name" value="IPGAM"/>
    <property type="match status" value="1"/>
</dbReference>
<evidence type="ECO:0000256" key="5">
    <source>
        <dbReference type="ARBA" id="ARBA00008819"/>
    </source>
</evidence>
<gene>
    <name evidence="10" type="primary">gpmI</name>
    <name evidence="16" type="ORF">COX80_00435</name>
</gene>
<evidence type="ECO:0000256" key="8">
    <source>
        <dbReference type="ARBA" id="ARBA00023211"/>
    </source>
</evidence>
<dbReference type="GO" id="GO:0006007">
    <property type="term" value="P:glucose catabolic process"/>
    <property type="evidence" value="ECO:0007669"/>
    <property type="project" value="InterPro"/>
</dbReference>
<feature type="binding site" evidence="10">
    <location>
        <position position="187"/>
    </location>
    <ligand>
        <name>substrate</name>
    </ligand>
</feature>
<feature type="domain" description="BPG-independent PGAM N-terminal" evidence="15">
    <location>
        <begin position="84"/>
        <end position="299"/>
    </location>
</feature>
<keyword evidence="9 10" id="KW-0413">Isomerase</keyword>
<feature type="active site" description="Phosphoserine intermediate" evidence="10 12">
    <location>
        <position position="64"/>
    </location>
</feature>
<dbReference type="SUPFAM" id="SSF64158">
    <property type="entry name" value="2,3-Bisphosphoglycerate-independent phosphoglycerate mutase, substrate-binding domain"/>
    <property type="match status" value="1"/>
</dbReference>
<evidence type="ECO:0000256" key="10">
    <source>
        <dbReference type="HAMAP-Rule" id="MF_01038"/>
    </source>
</evidence>
<organism evidence="16 17">
    <name type="scientific">Candidatus Magasanikbacteria bacterium CG_4_10_14_0_2_um_filter_33_14</name>
    <dbReference type="NCBI Taxonomy" id="1974636"/>
    <lineage>
        <taxon>Bacteria</taxon>
        <taxon>Candidatus Magasanikiibacteriota</taxon>
    </lineage>
</organism>
<feature type="binding site" evidence="10">
    <location>
        <position position="335"/>
    </location>
    <ligand>
        <name>substrate</name>
    </ligand>
</feature>
<comment type="catalytic activity">
    <reaction evidence="1 10">
        <text>(2R)-2-phosphoglycerate = (2R)-3-phosphoglycerate</text>
        <dbReference type="Rhea" id="RHEA:15901"/>
        <dbReference type="ChEBI" id="CHEBI:58272"/>
        <dbReference type="ChEBI" id="CHEBI:58289"/>
        <dbReference type="EC" id="5.4.2.12"/>
    </reaction>
</comment>
<evidence type="ECO:0000256" key="7">
    <source>
        <dbReference type="ARBA" id="ARBA00023152"/>
    </source>
</evidence>
<comment type="caution">
    <text evidence="16">The sequence shown here is derived from an EMBL/GenBank/DDBJ whole genome shotgun (WGS) entry which is preliminary data.</text>
</comment>
<dbReference type="Gene3D" id="3.40.720.10">
    <property type="entry name" value="Alkaline Phosphatase, subunit A"/>
    <property type="match status" value="1"/>
</dbReference>
<comment type="similarity">
    <text evidence="5 10">Belongs to the BPG-independent phosphoglycerate mutase family.</text>
</comment>
<dbReference type="HAMAP" id="MF_01038">
    <property type="entry name" value="GpmI"/>
    <property type="match status" value="1"/>
</dbReference>
<feature type="binding site" evidence="13">
    <location>
        <position position="443"/>
    </location>
    <ligand>
        <name>Mn(2+)</name>
        <dbReference type="ChEBI" id="CHEBI:29035"/>
        <label>2</label>
    </ligand>
</feature>
<dbReference type="EMBL" id="PFPL01000006">
    <property type="protein sequence ID" value="PIZ96853.1"/>
    <property type="molecule type" value="Genomic_DNA"/>
</dbReference>
<dbReference type="Proteomes" id="UP000231453">
    <property type="component" value="Unassembled WGS sequence"/>
</dbReference>
<dbReference type="InterPro" id="IPR006124">
    <property type="entry name" value="Metalloenzyme"/>
</dbReference>
<dbReference type="AlphaFoldDB" id="A0A2M7VCC1"/>
<dbReference type="FunFam" id="3.40.1450.10:FF:000002">
    <property type="entry name" value="2,3-bisphosphoglycerate-independent phosphoglycerate mutase"/>
    <property type="match status" value="1"/>
</dbReference>
<dbReference type="GO" id="GO:0006096">
    <property type="term" value="P:glycolytic process"/>
    <property type="evidence" value="ECO:0007669"/>
    <property type="project" value="UniProtKB-UniRule"/>
</dbReference>
<feature type="binding site" evidence="13">
    <location>
        <position position="64"/>
    </location>
    <ligand>
        <name>Mn(2+)</name>
        <dbReference type="ChEBI" id="CHEBI:29035"/>
        <label>2</label>
    </ligand>
</feature>
<evidence type="ECO:0000256" key="2">
    <source>
        <dbReference type="ARBA" id="ARBA00001936"/>
    </source>
</evidence>
<evidence type="ECO:0000313" key="17">
    <source>
        <dbReference type="Proteomes" id="UP000231453"/>
    </source>
</evidence>
<dbReference type="GO" id="GO:0004619">
    <property type="term" value="F:phosphoglycerate mutase activity"/>
    <property type="evidence" value="ECO:0007669"/>
    <property type="project" value="UniProtKB-UniRule"/>
</dbReference>
<dbReference type="EC" id="5.4.2.12" evidence="10 11"/>
<dbReference type="NCBIfam" id="TIGR01307">
    <property type="entry name" value="pgm_bpd_ind"/>
    <property type="match status" value="1"/>
</dbReference>
<sequence length="525" mass="58345">MINRPKPAVLLTLSGWGLAPDTQGNAITKAHTPNLDKFASQYPVMSLGASGPDVGLLDFEVSNSRIGHLNLGAGRIYKKILPRINQAIEDGSFFENKAFVSACEHAIENNSALHIISLFGNQFHNANDEHFFALLNLIKDKGIKEVFVHAILDGEDDIYNSGKVHLQNIEARMSEIGLGKIVTISGRYYALDNSRHWDRTKHAYEAMVNGQSNYNFETTFDAITDSYKRKVYDTEFVPTIIGQKKGTKIINDNDAVIFTNFGASLCRQLTKAFVLPAFAPFDRKYLRNLFFVTMTNYEKEIPVAVAFLRSYIHNSLSEILSKNELSQIRIAETEKYPCVTSFFNGMYDERFNNDEWKMIPSQKVENYKDVPEMSVGKVSSEVIKAIKSEKYDFILANFASAESISITGDLTATIKACEIIDKNIGKIADYVLAEDGVLFITSDHGNAESFLNIQTESTEKNGSTNNVPFFIIKESLFGVAGRVGDSPDQDLSLLPKSGVLGDVAPTILKVLGIDKPEEMKGHALI</sequence>
<accession>A0A2M7VCC1</accession>
<name>A0A2M7VCC1_9BACT</name>
<evidence type="ECO:0000256" key="11">
    <source>
        <dbReference type="NCBIfam" id="TIGR01307"/>
    </source>
</evidence>
<keyword evidence="6 13" id="KW-0479">Metal-binding</keyword>
<evidence type="ECO:0000256" key="6">
    <source>
        <dbReference type="ARBA" id="ARBA00022723"/>
    </source>
</evidence>
<dbReference type="InterPro" id="IPR036646">
    <property type="entry name" value="PGAM_B_sf"/>
</dbReference>
<keyword evidence="8 13" id="KW-0464">Manganese</keyword>
<dbReference type="InterPro" id="IPR005995">
    <property type="entry name" value="Pgm_bpd_ind"/>
</dbReference>
<dbReference type="GO" id="GO:0005829">
    <property type="term" value="C:cytosol"/>
    <property type="evidence" value="ECO:0007669"/>
    <property type="project" value="TreeGrafter"/>
</dbReference>
<dbReference type="Pfam" id="PF01676">
    <property type="entry name" value="Metalloenzyme"/>
    <property type="match status" value="1"/>
</dbReference>
<dbReference type="Gene3D" id="3.40.1450.10">
    <property type="entry name" value="BPG-independent phosphoglycerate mutase, domain B"/>
    <property type="match status" value="1"/>
</dbReference>
<dbReference type="GO" id="GO:0030145">
    <property type="term" value="F:manganese ion binding"/>
    <property type="evidence" value="ECO:0007669"/>
    <property type="project" value="InterPro"/>
</dbReference>
<comment type="cofactor">
    <cofactor evidence="2">
        <name>Mn(2+)</name>
        <dbReference type="ChEBI" id="CHEBI:29035"/>
    </cofactor>
</comment>
<comment type="caution">
    <text evidence="10">Lacks conserved residue(s) required for the propagation of feature annotation.</text>
</comment>
<evidence type="ECO:0000256" key="13">
    <source>
        <dbReference type="PIRSR" id="PIRSR001492-3"/>
    </source>
</evidence>
<dbReference type="CDD" id="cd16010">
    <property type="entry name" value="iPGM"/>
    <property type="match status" value="1"/>
</dbReference>
<dbReference type="UniPathway" id="UPA00109">
    <property type="reaction ID" value="UER00186"/>
</dbReference>
<dbReference type="InterPro" id="IPR017850">
    <property type="entry name" value="Alkaline_phosphatase_core_sf"/>
</dbReference>
<proteinExistence type="inferred from homology"/>
<feature type="binding site" evidence="13">
    <location>
        <position position="444"/>
    </location>
    <ligand>
        <name>Mn(2+)</name>
        <dbReference type="ChEBI" id="CHEBI:29035"/>
        <label>2</label>
    </ligand>
</feature>
<dbReference type="SUPFAM" id="SSF53649">
    <property type="entry name" value="Alkaline phosphatase-like"/>
    <property type="match status" value="1"/>
</dbReference>
<evidence type="ECO:0000256" key="12">
    <source>
        <dbReference type="PIRSR" id="PIRSR001492-1"/>
    </source>
</evidence>
<evidence type="ECO:0000256" key="4">
    <source>
        <dbReference type="ARBA" id="ARBA00004798"/>
    </source>
</evidence>
<evidence type="ECO:0000313" key="16">
    <source>
        <dbReference type="EMBL" id="PIZ96853.1"/>
    </source>
</evidence>
<dbReference type="InterPro" id="IPR011258">
    <property type="entry name" value="BPG-indep_PGM_N"/>
</dbReference>
<reference evidence="17" key="1">
    <citation type="submission" date="2017-09" db="EMBL/GenBank/DDBJ databases">
        <title>Depth-based differentiation of microbial function through sediment-hosted aquifers and enrichment of novel symbionts in the deep terrestrial subsurface.</title>
        <authorList>
            <person name="Probst A.J."/>
            <person name="Ladd B."/>
            <person name="Jarett J.K."/>
            <person name="Geller-Mcgrath D.E."/>
            <person name="Sieber C.M.K."/>
            <person name="Emerson J.B."/>
            <person name="Anantharaman K."/>
            <person name="Thomas B.C."/>
            <person name="Malmstrom R."/>
            <person name="Stieglmeier M."/>
            <person name="Klingl A."/>
            <person name="Woyke T."/>
            <person name="Ryan C.M."/>
            <person name="Banfield J.F."/>
        </authorList>
    </citation>
    <scope>NUCLEOTIDE SEQUENCE [LARGE SCALE GENOMIC DNA]</scope>
</reference>
<evidence type="ECO:0000256" key="3">
    <source>
        <dbReference type="ARBA" id="ARBA00002315"/>
    </source>
</evidence>
<evidence type="ECO:0000259" key="15">
    <source>
        <dbReference type="Pfam" id="PF06415"/>
    </source>
</evidence>
<feature type="domain" description="Metalloenzyme" evidence="14">
    <location>
        <begin position="6"/>
        <end position="515"/>
    </location>
</feature>
<dbReference type="PANTHER" id="PTHR31637:SF0">
    <property type="entry name" value="2,3-BISPHOSPHOGLYCERATE-INDEPENDENT PHOSPHOGLYCERATE MUTASE"/>
    <property type="match status" value="1"/>
</dbReference>
<comment type="subunit">
    <text evidence="10">Monomer.</text>
</comment>
<evidence type="ECO:0000259" key="14">
    <source>
        <dbReference type="Pfam" id="PF01676"/>
    </source>
</evidence>
<evidence type="ECO:0000256" key="9">
    <source>
        <dbReference type="ARBA" id="ARBA00023235"/>
    </source>
</evidence>
<dbReference type="PANTHER" id="PTHR31637">
    <property type="entry name" value="2,3-BISPHOSPHOGLYCERATE-INDEPENDENT PHOSPHOGLYCERATE MUTASE"/>
    <property type="match status" value="1"/>
</dbReference>
<protein>
    <recommendedName>
        <fullName evidence="10 11">2,3-bisphosphoglycerate-independent phosphoglycerate mutase</fullName>
        <shortName evidence="10">BPG-independent PGAM</shortName>
        <shortName evidence="10">Phosphoglyceromutase</shortName>
        <shortName evidence="10">iPGM</shortName>
        <ecNumber evidence="10 11">5.4.2.12</ecNumber>
    </recommendedName>
</protein>